<organism evidence="1 2">
    <name type="scientific">Candidatus Nitrosocosmicus oleophilus</name>
    <dbReference type="NCBI Taxonomy" id="1353260"/>
    <lineage>
        <taxon>Archaea</taxon>
        <taxon>Nitrososphaerota</taxon>
        <taxon>Nitrososphaeria</taxon>
        <taxon>Nitrososphaerales</taxon>
        <taxon>Nitrososphaeraceae</taxon>
        <taxon>Candidatus Nitrosocosmicus</taxon>
    </lineage>
</organism>
<dbReference type="EMBL" id="CP012850">
    <property type="protein sequence ID" value="ALI35211.1"/>
    <property type="molecule type" value="Genomic_DNA"/>
</dbReference>
<sequence>MFYRPVQYTVSKPYKIIYWQYLALVTLRHDHHKMDKIHFVCEMDSFTKKIYVLI</sequence>
<evidence type="ECO:0000313" key="2">
    <source>
        <dbReference type="Proteomes" id="UP000058925"/>
    </source>
</evidence>
<dbReference type="KEGG" id="taa:NMY3_01006"/>
<evidence type="ECO:0000313" key="1">
    <source>
        <dbReference type="EMBL" id="ALI35211.1"/>
    </source>
</evidence>
<keyword evidence="2" id="KW-1185">Reference proteome</keyword>
<dbReference type="Proteomes" id="UP000058925">
    <property type="component" value="Chromosome"/>
</dbReference>
<gene>
    <name evidence="1" type="ORF">NMY3_01006</name>
</gene>
<accession>A0A654LY91</accession>
<proteinExistence type="predicted"/>
<reference evidence="2" key="1">
    <citation type="submission" date="2015-10" db="EMBL/GenBank/DDBJ databases">
        <title>Niche specialization of a soil ammonia-oxidizing archaeon, Candidatus Nitrosocosmicus oleophilus.</title>
        <authorList>
            <person name="Jung M.-Y."/>
            <person name="Rhee S.-K."/>
        </authorList>
    </citation>
    <scope>NUCLEOTIDE SEQUENCE [LARGE SCALE GENOMIC DNA]</scope>
    <source>
        <strain evidence="2">MY3</strain>
    </source>
</reference>
<name>A0A654LY91_9ARCH</name>
<protein>
    <submittedName>
        <fullName evidence="1">Uncharacterized protein</fullName>
    </submittedName>
</protein>
<dbReference type="AlphaFoldDB" id="A0A654LY91"/>